<evidence type="ECO:0000313" key="3">
    <source>
        <dbReference type="Proteomes" id="UP000813385"/>
    </source>
</evidence>
<accession>A0A8K0TTM6</accession>
<dbReference type="Proteomes" id="UP000813385">
    <property type="component" value="Unassembled WGS sequence"/>
</dbReference>
<dbReference type="EMBL" id="JAGPXD010000002">
    <property type="protein sequence ID" value="KAH7369397.1"/>
    <property type="molecule type" value="Genomic_DNA"/>
</dbReference>
<feature type="coiled-coil region" evidence="1">
    <location>
        <begin position="700"/>
        <end position="727"/>
    </location>
</feature>
<evidence type="ECO:0000256" key="1">
    <source>
        <dbReference type="SAM" id="Coils"/>
    </source>
</evidence>
<dbReference type="OrthoDB" id="6161812at2759"/>
<dbReference type="InterPro" id="IPR027417">
    <property type="entry name" value="P-loop_NTPase"/>
</dbReference>
<dbReference type="InterPro" id="IPR011990">
    <property type="entry name" value="TPR-like_helical_dom_sf"/>
</dbReference>
<dbReference type="Gene3D" id="1.25.40.10">
    <property type="entry name" value="Tetratricopeptide repeat domain"/>
    <property type="match status" value="1"/>
</dbReference>
<name>A0A8K0TTM6_9PEZI</name>
<reference evidence="2" key="1">
    <citation type="journal article" date="2021" name="Nat. Commun.">
        <title>Genetic determinants of endophytism in the Arabidopsis root mycobiome.</title>
        <authorList>
            <person name="Mesny F."/>
            <person name="Miyauchi S."/>
            <person name="Thiergart T."/>
            <person name="Pickel B."/>
            <person name="Atanasova L."/>
            <person name="Karlsson M."/>
            <person name="Huettel B."/>
            <person name="Barry K.W."/>
            <person name="Haridas S."/>
            <person name="Chen C."/>
            <person name="Bauer D."/>
            <person name="Andreopoulos W."/>
            <person name="Pangilinan J."/>
            <person name="LaButti K."/>
            <person name="Riley R."/>
            <person name="Lipzen A."/>
            <person name="Clum A."/>
            <person name="Drula E."/>
            <person name="Henrissat B."/>
            <person name="Kohler A."/>
            <person name="Grigoriev I.V."/>
            <person name="Martin F.M."/>
            <person name="Hacquard S."/>
        </authorList>
    </citation>
    <scope>NUCLEOTIDE SEQUENCE</scope>
    <source>
        <strain evidence="2">MPI-CAGE-AT-0016</strain>
    </source>
</reference>
<dbReference type="GO" id="GO:0043531">
    <property type="term" value="F:ADP binding"/>
    <property type="evidence" value="ECO:0007669"/>
    <property type="project" value="InterPro"/>
</dbReference>
<dbReference type="SUPFAM" id="SSF52540">
    <property type="entry name" value="P-loop containing nucleoside triphosphate hydrolases"/>
    <property type="match status" value="1"/>
</dbReference>
<dbReference type="SUPFAM" id="SSF48452">
    <property type="entry name" value="TPR-like"/>
    <property type="match status" value="1"/>
</dbReference>
<proteinExistence type="predicted"/>
<gene>
    <name evidence="2" type="ORF">B0T11DRAFT_296898</name>
</gene>
<keyword evidence="3" id="KW-1185">Reference proteome</keyword>
<sequence>MRPSVAKDVWQTYLKDVPGPRIMLGVRPRDDVTETSTKYPSHAQITACVCLNPEDAFDYVLKSLWGSFSARPGPWTTSILVVRRLHEAPDSPCTSVEMIYAQMDPAPSFWTRPRQIHLSSRRHYLEKTTKRWLLVLDNVERWEHIDMFTPSKTSATTGSILITTRHQHFTAPSRPVNYYRKTLGELTVNEGADLLLHGLPAELQPKSRIAREGPEMKVVNDIAELAGLPLAIIIITGYMKSMNFRPSEFWTCWDSWWLANQPDLKAEEKSSNKGRLEQIMKLSVEDLGDETLSVMRIMAFLSSDGTQKDLLTWDQPPSECQYLRGFRINEILRDLTTKRFISLKKENGNEVYVIHRALQSRLLVELHKEPERWQELFRVAFQLVRNKLPRPSLDTAEPHKWNQFKEYLPHVAHLQRAYADPTTVIAAVPFVGLAELFKDGGVLLWQRFLSQDAMRLLITAERILDQLEAEHEDLRAEIHVTMNLLLQYLGISRRNESSERFLKILEYRKKRMQAAEAAGSVTDAEAMALITAKADYANSLLQFNKFCEAEQLYINCHESLLQVRGDKEEALSFAKLNHHMAYCKMYHGDFDEANAFSKKAVELIGSWACILLQSGDKAGALDLHERILSERLQVHGKESYFTLQSQYAGAVMYSYLDRWDDAEWQLRDALRQNNNSRSKNLWPDAVVARAKYHLSQVLAAKGEEKHVEEAEALAKEAKDVLSRLLVHNPIRWIQEEDTGALFDHLQPVFGSRWTGLSLLKYVQ</sequence>
<dbReference type="AlphaFoldDB" id="A0A8K0TTM6"/>
<evidence type="ECO:0008006" key="4">
    <source>
        <dbReference type="Google" id="ProtNLM"/>
    </source>
</evidence>
<feature type="coiled-coil region" evidence="1">
    <location>
        <begin position="450"/>
        <end position="484"/>
    </location>
</feature>
<organism evidence="2 3">
    <name type="scientific">Plectosphaerella cucumerina</name>
    <dbReference type="NCBI Taxonomy" id="40658"/>
    <lineage>
        <taxon>Eukaryota</taxon>
        <taxon>Fungi</taxon>
        <taxon>Dikarya</taxon>
        <taxon>Ascomycota</taxon>
        <taxon>Pezizomycotina</taxon>
        <taxon>Sordariomycetes</taxon>
        <taxon>Hypocreomycetidae</taxon>
        <taxon>Glomerellales</taxon>
        <taxon>Plectosphaerellaceae</taxon>
        <taxon>Plectosphaerella</taxon>
    </lineage>
</organism>
<keyword evidence="1" id="KW-0175">Coiled coil</keyword>
<evidence type="ECO:0000313" key="2">
    <source>
        <dbReference type="EMBL" id="KAH7369397.1"/>
    </source>
</evidence>
<comment type="caution">
    <text evidence="2">The sequence shown here is derived from an EMBL/GenBank/DDBJ whole genome shotgun (WGS) entry which is preliminary data.</text>
</comment>
<protein>
    <recommendedName>
        <fullName evidence="4">NB-ARC domain-containing protein</fullName>
    </recommendedName>
</protein>
<dbReference type="Gene3D" id="3.40.50.300">
    <property type="entry name" value="P-loop containing nucleotide triphosphate hydrolases"/>
    <property type="match status" value="1"/>
</dbReference>